<protein>
    <recommendedName>
        <fullName evidence="5">Heme oxygenase-like protein</fullName>
    </recommendedName>
</protein>
<keyword evidence="4" id="KW-1185">Reference proteome</keyword>
<dbReference type="InterPro" id="IPR016084">
    <property type="entry name" value="Haem_Oase-like_multi-hlx"/>
</dbReference>
<dbReference type="PANTHER" id="PTHR41813:SF2">
    <property type="entry name" value="REGULATOR PAB1642, PUTATIVE (AFU_ORTHOLOGUE AFUA_3G11955)-RELATED"/>
    <property type="match status" value="1"/>
</dbReference>
<feature type="compositionally biased region" description="Polar residues" evidence="2">
    <location>
        <begin position="209"/>
        <end position="219"/>
    </location>
</feature>
<evidence type="ECO:0000256" key="2">
    <source>
        <dbReference type="SAM" id="MobiDB-lite"/>
    </source>
</evidence>
<organism evidence="3 4">
    <name type="scientific">Salinomyces thailandicus</name>
    <dbReference type="NCBI Taxonomy" id="706561"/>
    <lineage>
        <taxon>Eukaryota</taxon>
        <taxon>Fungi</taxon>
        <taxon>Dikarya</taxon>
        <taxon>Ascomycota</taxon>
        <taxon>Pezizomycotina</taxon>
        <taxon>Dothideomycetes</taxon>
        <taxon>Dothideomycetidae</taxon>
        <taxon>Mycosphaerellales</taxon>
        <taxon>Teratosphaeriaceae</taxon>
        <taxon>Salinomyces</taxon>
    </lineage>
</organism>
<dbReference type="Gene3D" id="1.20.910.10">
    <property type="entry name" value="Heme oxygenase-like"/>
    <property type="match status" value="1"/>
</dbReference>
<proteinExistence type="predicted"/>
<dbReference type="PANTHER" id="PTHR41813">
    <property type="entry name" value="REGULATOR PAB1642, PUTATIVE (AFU_ORTHOLOGUE AFUA_3G11955)-RELATED"/>
    <property type="match status" value="1"/>
</dbReference>
<evidence type="ECO:0000313" key="3">
    <source>
        <dbReference type="EMBL" id="TKA25428.1"/>
    </source>
</evidence>
<feature type="region of interest" description="Disordered" evidence="2">
    <location>
        <begin position="59"/>
        <end position="108"/>
    </location>
</feature>
<feature type="region of interest" description="Disordered" evidence="2">
    <location>
        <begin position="174"/>
        <end position="232"/>
    </location>
</feature>
<sequence length="585" mass="63587">MPRPPDTYTHSQFTIVESDNKGETVQCIHCKNWTGNIKTLNRKKEHLSKCPQYHQWRVSGHGQDLAPPNSYNKRDSSSLQDDPYNNDSQYGYPEPNPPGPSYTPTMTRHRNYDIGKAFDEFWDDSAAQKCMRVRCRHCGFVRAKNTTRQVEHLATCQEFLGSTEGQQALASGDLQLQPGTGENGKDIWRGSAPNPNLAGMINRRGPQKNPRSNPGSNYTPVRPLAPKPSLGNHLMSRVRDALTAATQQSFLSHAGCGTLSAAALNQWLAQEIHISRALVTFVGSLIGKVRIPEISHLQSDPTFRALDLLCSAVNNMKKELEFLESTKRKYDLHVEIEEPKPATKGFVDLFAAAASPQSSLLEGLVVLWATEHCFCTSFQYAANFMSTPSAAASNYALPSYLAPAQPSSTNPYSTAQAAHGGGDQSHITALHEAFIQNWTSANFVRFVSACKSIVDEVANSQTSGNGRSEMQACERVFKQAVWLWVQIWPEVDGMGEEEENDGGAATVGGAAATRDKARANAAAAHDDDDDEHDEVVNGGVNDKPIEIDDDAEGEATIDSPYGGTGLGAIAAHNLGSSSEAVEGGR</sequence>
<dbReference type="Proteomes" id="UP000308549">
    <property type="component" value="Unassembled WGS sequence"/>
</dbReference>
<reference evidence="3 4" key="1">
    <citation type="submission" date="2017-03" db="EMBL/GenBank/DDBJ databases">
        <title>Genomes of endolithic fungi from Antarctica.</title>
        <authorList>
            <person name="Coleine C."/>
            <person name="Masonjones S."/>
            <person name="Stajich J.E."/>
        </authorList>
    </citation>
    <scope>NUCLEOTIDE SEQUENCE [LARGE SCALE GENOMIC DNA]</scope>
    <source>
        <strain evidence="3 4">CCFEE 6315</strain>
    </source>
</reference>
<name>A0A4U0TTA9_9PEZI</name>
<dbReference type="SUPFAM" id="SSF48613">
    <property type="entry name" value="Heme oxygenase-like"/>
    <property type="match status" value="1"/>
</dbReference>
<feature type="compositionally biased region" description="Polar residues" evidence="2">
    <location>
        <begin position="77"/>
        <end position="89"/>
    </location>
</feature>
<dbReference type="OrthoDB" id="37730at2759"/>
<dbReference type="AlphaFoldDB" id="A0A4U0TTA9"/>
<evidence type="ECO:0000256" key="1">
    <source>
        <dbReference type="SAM" id="Coils"/>
    </source>
</evidence>
<feature type="region of interest" description="Disordered" evidence="2">
    <location>
        <begin position="517"/>
        <end position="565"/>
    </location>
</feature>
<comment type="caution">
    <text evidence="3">The sequence shown here is derived from an EMBL/GenBank/DDBJ whole genome shotgun (WGS) entry which is preliminary data.</text>
</comment>
<dbReference type="CDD" id="cd19357">
    <property type="entry name" value="TenA_E_At3g16990-like"/>
    <property type="match status" value="1"/>
</dbReference>
<evidence type="ECO:0000313" key="4">
    <source>
        <dbReference type="Proteomes" id="UP000308549"/>
    </source>
</evidence>
<feature type="coiled-coil region" evidence="1">
    <location>
        <begin position="306"/>
        <end position="333"/>
    </location>
</feature>
<evidence type="ECO:0008006" key="5">
    <source>
        <dbReference type="Google" id="ProtNLM"/>
    </source>
</evidence>
<dbReference type="EMBL" id="NAJL01000035">
    <property type="protein sequence ID" value="TKA25428.1"/>
    <property type="molecule type" value="Genomic_DNA"/>
</dbReference>
<accession>A0A4U0TTA9</accession>
<keyword evidence="1" id="KW-0175">Coiled coil</keyword>
<gene>
    <name evidence="3" type="ORF">B0A50_06295</name>
</gene>
<dbReference type="InterPro" id="IPR053261">
    <property type="entry name" value="Polyketide-peptide_reg"/>
</dbReference>